<keyword evidence="1" id="KW-1133">Transmembrane helix</keyword>
<dbReference type="PATRIC" id="fig|446692.3.peg.722"/>
<keyword evidence="1" id="KW-0812">Transmembrane</keyword>
<dbReference type="AlphaFoldDB" id="A0A0U5B6K2"/>
<dbReference type="EMBL" id="LN606600">
    <property type="protein sequence ID" value="CEF40163.1"/>
    <property type="molecule type" value="Genomic_DNA"/>
</dbReference>
<evidence type="ECO:0000256" key="1">
    <source>
        <dbReference type="SAM" id="Phobius"/>
    </source>
</evidence>
<name>A0A0U5B6K2_9PROT</name>
<evidence type="ECO:0000313" key="2">
    <source>
        <dbReference type="EMBL" id="CEF40163.1"/>
    </source>
</evidence>
<accession>A0A0U5B6K2</accession>
<feature type="transmembrane region" description="Helical" evidence="1">
    <location>
        <begin position="16"/>
        <end position="37"/>
    </location>
</feature>
<reference evidence="3" key="1">
    <citation type="submission" date="2014-09" db="EMBL/GenBank/DDBJ databases">
        <authorList>
            <person name="Illeghems K.G."/>
        </authorList>
    </citation>
    <scope>NUCLEOTIDE SEQUENCE [LARGE SCALE GENOMIC DNA]</scope>
    <source>
        <strain evidence="3">108B</strain>
    </source>
</reference>
<protein>
    <submittedName>
        <fullName evidence="2">Uncharacterized protein</fullName>
    </submittedName>
</protein>
<evidence type="ECO:0000313" key="3">
    <source>
        <dbReference type="Proteomes" id="UP000056109"/>
    </source>
</evidence>
<dbReference type="Proteomes" id="UP000056109">
    <property type="component" value="Chromosome I"/>
</dbReference>
<keyword evidence="3" id="KW-1185">Reference proteome</keyword>
<gene>
    <name evidence="2" type="ORF">ASN_756</name>
</gene>
<keyword evidence="1" id="KW-0472">Membrane</keyword>
<proteinExistence type="predicted"/>
<dbReference type="KEGG" id="asz:ASN_756"/>
<organism evidence="2 3">
    <name type="scientific">Acetobacter senegalensis</name>
    <dbReference type="NCBI Taxonomy" id="446692"/>
    <lineage>
        <taxon>Bacteria</taxon>
        <taxon>Pseudomonadati</taxon>
        <taxon>Pseudomonadota</taxon>
        <taxon>Alphaproteobacteria</taxon>
        <taxon>Acetobacterales</taxon>
        <taxon>Acetobacteraceae</taxon>
        <taxon>Acetobacter</taxon>
    </lineage>
</organism>
<sequence length="45" mass="4905">MLALLLCLYRDFEEGVLYWLGLGAVAGLAVSLLMAALKHKQSGRL</sequence>